<dbReference type="SUPFAM" id="SSF52540">
    <property type="entry name" value="P-loop containing nucleoside triphosphate hydrolases"/>
    <property type="match status" value="1"/>
</dbReference>
<dbReference type="EMBL" id="FOEH01000001">
    <property type="protein sequence ID" value="SEP76318.1"/>
    <property type="molecule type" value="Genomic_DNA"/>
</dbReference>
<sequence>MNSISKYIKTISFNTKRMACNFGLGNHPDFLIIGAQKAGTTSLFNYINEYAQNFISPKTKELHFFSEKYHKGIPWYKAQFPLRTKKGYKTGEATPDYLYYHKCAKRIYENYPDLKIIVLLRNPIDRAYSQYNFQRNSNKTKAYNPLSFEEAIKEDQHQTITEEFTYNYKYRSYLKRGHYYEQLRKWLEYYPKEQFLFIESEDFYKNTESYLNEVFNFLGLEFKKDIKLNLKAQNKTGYSERLKGDTREYLQNYFRPHNEKLNSLLQRNFKWD</sequence>
<name>A0A1H9AK27_9BACI</name>
<organism evidence="4 5">
    <name type="scientific">Virgibacillus subterraneus</name>
    <dbReference type="NCBI Taxonomy" id="621109"/>
    <lineage>
        <taxon>Bacteria</taxon>
        <taxon>Bacillati</taxon>
        <taxon>Bacillota</taxon>
        <taxon>Bacilli</taxon>
        <taxon>Bacillales</taxon>
        <taxon>Bacillaceae</taxon>
        <taxon>Virgibacillus</taxon>
    </lineage>
</organism>
<evidence type="ECO:0000256" key="2">
    <source>
        <dbReference type="ARBA" id="ARBA00023180"/>
    </source>
</evidence>
<protein>
    <submittedName>
        <fullName evidence="4">Sulfotransferase domain-containing protein</fullName>
    </submittedName>
</protein>
<proteinExistence type="predicted"/>
<dbReference type="Proteomes" id="UP000198733">
    <property type="component" value="Unassembled WGS sequence"/>
</dbReference>
<keyword evidence="2" id="KW-0325">Glycoprotein</keyword>
<gene>
    <name evidence="4" type="ORF">SAMN05216232_0811</name>
</gene>
<dbReference type="PANTHER" id="PTHR10605">
    <property type="entry name" value="HEPARAN SULFATE SULFOTRANSFERASE"/>
    <property type="match status" value="1"/>
</dbReference>
<dbReference type="PANTHER" id="PTHR10605:SF56">
    <property type="entry name" value="BIFUNCTIONAL HEPARAN SULFATE N-DEACETYLASE_N-SULFOTRANSFERASE"/>
    <property type="match status" value="1"/>
</dbReference>
<feature type="domain" description="Sulfotransferase" evidence="3">
    <location>
        <begin position="28"/>
        <end position="225"/>
    </location>
</feature>
<dbReference type="InterPro" id="IPR037359">
    <property type="entry name" value="NST/OST"/>
</dbReference>
<evidence type="ECO:0000313" key="4">
    <source>
        <dbReference type="EMBL" id="SEP76318.1"/>
    </source>
</evidence>
<evidence type="ECO:0000259" key="3">
    <source>
        <dbReference type="Pfam" id="PF00685"/>
    </source>
</evidence>
<keyword evidence="1" id="KW-0808">Transferase</keyword>
<evidence type="ECO:0000256" key="1">
    <source>
        <dbReference type="ARBA" id="ARBA00022679"/>
    </source>
</evidence>
<dbReference type="InterPro" id="IPR000863">
    <property type="entry name" value="Sulfotransferase_dom"/>
</dbReference>
<dbReference type="RefSeq" id="WP_092502421.1">
    <property type="nucleotide sequence ID" value="NZ_FOEH01000001.1"/>
</dbReference>
<dbReference type="Gene3D" id="3.40.50.300">
    <property type="entry name" value="P-loop containing nucleotide triphosphate hydrolases"/>
    <property type="match status" value="1"/>
</dbReference>
<dbReference type="Pfam" id="PF00685">
    <property type="entry name" value="Sulfotransfer_1"/>
    <property type="match status" value="1"/>
</dbReference>
<evidence type="ECO:0000313" key="5">
    <source>
        <dbReference type="Proteomes" id="UP000198733"/>
    </source>
</evidence>
<accession>A0A1H9AK27</accession>
<dbReference type="InterPro" id="IPR027417">
    <property type="entry name" value="P-loop_NTPase"/>
</dbReference>
<comment type="caution">
    <text evidence="4">The sequence shown here is derived from an EMBL/GenBank/DDBJ whole genome shotgun (WGS) entry which is preliminary data.</text>
</comment>
<keyword evidence="5" id="KW-1185">Reference proteome</keyword>
<reference evidence="4 5" key="1">
    <citation type="submission" date="2016-10" db="EMBL/GenBank/DDBJ databases">
        <authorList>
            <person name="Varghese N."/>
            <person name="Submissions S."/>
        </authorList>
    </citation>
    <scope>NUCLEOTIDE SEQUENCE [LARGE SCALE GENOMIC DNA]</scope>
    <source>
        <strain evidence="4 5">CGMCC 1.7734</strain>
    </source>
</reference>